<name>S3NIA8_9GAMM</name>
<feature type="transmembrane region" description="Helical" evidence="1">
    <location>
        <begin position="144"/>
        <end position="166"/>
    </location>
</feature>
<comment type="caution">
    <text evidence="2">The sequence shown here is derived from an EMBL/GenBank/DDBJ whole genome shotgun (WGS) entry which is preliminary data.</text>
</comment>
<dbReference type="RefSeq" id="WP_016655104.1">
    <property type="nucleotide sequence ID" value="NZ_KE340351.1"/>
</dbReference>
<organism evidence="2 3">
    <name type="scientific">Acinetobacter rudis CIP 110305</name>
    <dbReference type="NCBI Taxonomy" id="421052"/>
    <lineage>
        <taxon>Bacteria</taxon>
        <taxon>Pseudomonadati</taxon>
        <taxon>Pseudomonadota</taxon>
        <taxon>Gammaproteobacteria</taxon>
        <taxon>Moraxellales</taxon>
        <taxon>Moraxellaceae</taxon>
        <taxon>Acinetobacter</taxon>
    </lineage>
</organism>
<gene>
    <name evidence="2" type="ORF">F945_00673</name>
</gene>
<feature type="transmembrane region" description="Helical" evidence="1">
    <location>
        <begin position="60"/>
        <end position="83"/>
    </location>
</feature>
<sequence>MPFTISHMVLAPPIYKISRGRLALAPLAIGCMTPDLYRLFTSADLAITHQWSSLISYNLALGALLSFLWFWLYRPVLYCFLNLSHPLQLHSLKQYISFIFFSAISIVLGASSHLVWDGLTHLDYRTYAFNEFLDQQVHFGTHAYAMHFVLQILFSIIALPPLIWMLFKYIKRHTVTVRKTQSWIKYYAWSLFACSVLSGSLGYWLFANSVLPTLVHTDPYYYLGRSLNRFAGYFLLVFSLGCLLFRYLHSQRNISSG</sequence>
<dbReference type="Proteomes" id="UP000014568">
    <property type="component" value="Unassembled WGS sequence"/>
</dbReference>
<keyword evidence="3" id="KW-1185">Reference proteome</keyword>
<feature type="transmembrane region" description="Helical" evidence="1">
    <location>
        <begin position="230"/>
        <end position="248"/>
    </location>
</feature>
<keyword evidence="1" id="KW-0472">Membrane</keyword>
<dbReference type="OrthoDB" id="8481923at2"/>
<protein>
    <submittedName>
        <fullName evidence="2">Uncharacterized protein</fullName>
    </submittedName>
</protein>
<feature type="transmembrane region" description="Helical" evidence="1">
    <location>
        <begin position="95"/>
        <end position="116"/>
    </location>
</feature>
<dbReference type="PATRIC" id="fig|421052.3.peg.663"/>
<dbReference type="Pfam" id="PF13803">
    <property type="entry name" value="DUF4184"/>
    <property type="match status" value="1"/>
</dbReference>
<feature type="transmembrane region" description="Helical" evidence="1">
    <location>
        <begin position="186"/>
        <end position="206"/>
    </location>
</feature>
<dbReference type="HOGENOM" id="CLU_094849_0_0_6"/>
<evidence type="ECO:0000256" key="1">
    <source>
        <dbReference type="SAM" id="Phobius"/>
    </source>
</evidence>
<keyword evidence="1" id="KW-1133">Transmembrane helix</keyword>
<reference evidence="2 3" key="1">
    <citation type="submission" date="2013-06" db="EMBL/GenBank/DDBJ databases">
        <title>The Genome Sequence of Acinetobacter rudis CIP 110305.</title>
        <authorList>
            <consortium name="The Broad Institute Genome Sequencing Platform"/>
            <consortium name="The Broad Institute Genome Sequencing Center for Infectious Disease"/>
            <person name="Cerqueira G."/>
            <person name="Feldgarden M."/>
            <person name="Courvalin P."/>
            <person name="Perichon B."/>
            <person name="Grillot-Courvalin C."/>
            <person name="Clermont D."/>
            <person name="Rocha E."/>
            <person name="Yoon E.-J."/>
            <person name="Nemec A."/>
            <person name="Young S.K."/>
            <person name="Zeng Q."/>
            <person name="Gargeya S."/>
            <person name="Fitzgerald M."/>
            <person name="Abouelleil A."/>
            <person name="Alvarado L."/>
            <person name="Berlin A.M."/>
            <person name="Chapman S.B."/>
            <person name="Dewar J."/>
            <person name="Goldberg J."/>
            <person name="Griggs A."/>
            <person name="Gujja S."/>
            <person name="Hansen M."/>
            <person name="Howarth C."/>
            <person name="Imamovic A."/>
            <person name="Larimer J."/>
            <person name="McCowan C."/>
            <person name="Murphy C."/>
            <person name="Pearson M."/>
            <person name="Priest M."/>
            <person name="Roberts A."/>
            <person name="Saif S."/>
            <person name="Shea T."/>
            <person name="Sykes S."/>
            <person name="Wortman J."/>
            <person name="Nusbaum C."/>
            <person name="Birren B."/>
        </authorList>
    </citation>
    <scope>NUCLEOTIDE SEQUENCE [LARGE SCALE GENOMIC DNA]</scope>
    <source>
        <strain evidence="2 3">CIP 110305</strain>
    </source>
</reference>
<dbReference type="InterPro" id="IPR025238">
    <property type="entry name" value="DUF4184"/>
</dbReference>
<dbReference type="eggNOG" id="ENOG50331ZI">
    <property type="taxonomic scope" value="Bacteria"/>
</dbReference>
<evidence type="ECO:0000313" key="2">
    <source>
        <dbReference type="EMBL" id="EPF79785.1"/>
    </source>
</evidence>
<evidence type="ECO:0000313" key="3">
    <source>
        <dbReference type="Proteomes" id="UP000014568"/>
    </source>
</evidence>
<dbReference type="EMBL" id="ATGI01000006">
    <property type="protein sequence ID" value="EPF79785.1"/>
    <property type="molecule type" value="Genomic_DNA"/>
</dbReference>
<dbReference type="AlphaFoldDB" id="S3NIA8"/>
<accession>S3NIA8</accession>
<keyword evidence="1" id="KW-0812">Transmembrane</keyword>
<dbReference type="STRING" id="632955.GCA_000829675_02902"/>
<proteinExistence type="predicted"/>